<accession>A0A835ZWR1</accession>
<gene>
    <name evidence="2" type="ORF">JEQ12_002893</name>
</gene>
<evidence type="ECO:0000313" key="3">
    <source>
        <dbReference type="Proteomes" id="UP000664991"/>
    </source>
</evidence>
<sequence>MQRKTPHPARFVTPLGSLKHPKDLTHLQEEVQETLAQVPVTKTEIRRQKSSMSDSDGNRYRAAAAAELEPQAESLCFPPPKPRPQANSSAGENINTFSAYKIPELLMESKSKLDFAKEWPEEAASHVRAVHQGSTERVAVSVPRLVT</sequence>
<feature type="region of interest" description="Disordered" evidence="1">
    <location>
        <begin position="127"/>
        <end position="147"/>
    </location>
</feature>
<dbReference type="Proteomes" id="UP000664991">
    <property type="component" value="Unassembled WGS sequence"/>
</dbReference>
<proteinExistence type="predicted"/>
<comment type="caution">
    <text evidence="2">The sequence shown here is derived from an EMBL/GenBank/DDBJ whole genome shotgun (WGS) entry which is preliminary data.</text>
</comment>
<dbReference type="AlphaFoldDB" id="A0A835ZWR1"/>
<feature type="region of interest" description="Disordered" evidence="1">
    <location>
        <begin position="41"/>
        <end position="92"/>
    </location>
</feature>
<evidence type="ECO:0000313" key="2">
    <source>
        <dbReference type="EMBL" id="KAG5203310.1"/>
    </source>
</evidence>
<dbReference type="EMBL" id="JAEMGP010000011">
    <property type="protein sequence ID" value="KAG5203310.1"/>
    <property type="molecule type" value="Genomic_DNA"/>
</dbReference>
<reference evidence="2 3" key="1">
    <citation type="submission" date="2020-12" db="EMBL/GenBank/DDBJ databases">
        <title>De novo assembly of Tibetan sheep genome.</title>
        <authorList>
            <person name="Li X."/>
        </authorList>
    </citation>
    <scope>NUCLEOTIDE SEQUENCE [LARGE SCALE GENOMIC DNA]</scope>
    <source>
        <tissue evidence="2">Heart</tissue>
    </source>
</reference>
<protein>
    <submittedName>
        <fullName evidence="2">Uncharacterized protein</fullName>
    </submittedName>
</protein>
<feature type="region of interest" description="Disordered" evidence="1">
    <location>
        <begin position="1"/>
        <end position="20"/>
    </location>
</feature>
<name>A0A835ZWR1_SHEEP</name>
<organism evidence="2 3">
    <name type="scientific">Ovis aries</name>
    <name type="common">Sheep</name>
    <dbReference type="NCBI Taxonomy" id="9940"/>
    <lineage>
        <taxon>Eukaryota</taxon>
        <taxon>Metazoa</taxon>
        <taxon>Chordata</taxon>
        <taxon>Craniata</taxon>
        <taxon>Vertebrata</taxon>
        <taxon>Euteleostomi</taxon>
        <taxon>Mammalia</taxon>
        <taxon>Eutheria</taxon>
        <taxon>Laurasiatheria</taxon>
        <taxon>Artiodactyla</taxon>
        <taxon>Ruminantia</taxon>
        <taxon>Pecora</taxon>
        <taxon>Bovidae</taxon>
        <taxon>Caprinae</taxon>
        <taxon>Ovis</taxon>
    </lineage>
</organism>
<evidence type="ECO:0000256" key="1">
    <source>
        <dbReference type="SAM" id="MobiDB-lite"/>
    </source>
</evidence>